<dbReference type="Gene3D" id="3.30.565.10">
    <property type="entry name" value="Histidine kinase-like ATPase, C-terminal domain"/>
    <property type="match status" value="1"/>
</dbReference>
<dbReference type="InterPro" id="IPR000014">
    <property type="entry name" value="PAS"/>
</dbReference>
<dbReference type="InterPro" id="IPR036097">
    <property type="entry name" value="HisK_dim/P_sf"/>
</dbReference>
<dbReference type="EMBL" id="CP021920">
    <property type="protein sequence ID" value="ASB89793.1"/>
    <property type="molecule type" value="Genomic_DNA"/>
</dbReference>
<evidence type="ECO:0000256" key="2">
    <source>
        <dbReference type="ARBA" id="ARBA00012438"/>
    </source>
</evidence>
<organism evidence="14 15">
    <name type="scientific">Bacillus sonorensis</name>
    <dbReference type="NCBI Taxonomy" id="119858"/>
    <lineage>
        <taxon>Bacteria</taxon>
        <taxon>Bacillati</taxon>
        <taxon>Bacillota</taxon>
        <taxon>Bacilli</taxon>
        <taxon>Bacillales</taxon>
        <taxon>Bacillaceae</taxon>
        <taxon>Bacillus</taxon>
    </lineage>
</organism>
<protein>
    <recommendedName>
        <fullName evidence="2">histidine kinase</fullName>
        <ecNumber evidence="2">2.7.13.3</ecNumber>
    </recommendedName>
</protein>
<dbReference type="InterPro" id="IPR004358">
    <property type="entry name" value="Sig_transdc_His_kin-like_C"/>
</dbReference>
<dbReference type="Proteomes" id="UP000196877">
    <property type="component" value="Chromosome"/>
</dbReference>
<feature type="coiled-coil region" evidence="9">
    <location>
        <begin position="59"/>
        <end position="86"/>
    </location>
</feature>
<evidence type="ECO:0000256" key="5">
    <source>
        <dbReference type="ARBA" id="ARBA00022741"/>
    </source>
</evidence>
<keyword evidence="8" id="KW-0902">Two-component regulatory system</keyword>
<dbReference type="NCBIfam" id="TIGR00229">
    <property type="entry name" value="sensory_box"/>
    <property type="match status" value="1"/>
</dbReference>
<evidence type="ECO:0000256" key="1">
    <source>
        <dbReference type="ARBA" id="ARBA00000085"/>
    </source>
</evidence>
<evidence type="ECO:0000313" key="15">
    <source>
        <dbReference type="Proteomes" id="UP000196877"/>
    </source>
</evidence>
<dbReference type="PRINTS" id="PR00344">
    <property type="entry name" value="BCTRLSENSOR"/>
</dbReference>
<evidence type="ECO:0000256" key="10">
    <source>
        <dbReference type="SAM" id="Phobius"/>
    </source>
</evidence>
<keyword evidence="9" id="KW-0175">Coiled coil</keyword>
<keyword evidence="10" id="KW-0472">Membrane</keyword>
<evidence type="ECO:0000313" key="14">
    <source>
        <dbReference type="EMBL" id="ASB89793.1"/>
    </source>
</evidence>
<keyword evidence="5" id="KW-0547">Nucleotide-binding</keyword>
<evidence type="ECO:0000256" key="6">
    <source>
        <dbReference type="ARBA" id="ARBA00022777"/>
    </source>
</evidence>
<keyword evidence="4 14" id="KW-0808">Transferase</keyword>
<dbReference type="InterPro" id="IPR005467">
    <property type="entry name" value="His_kinase_dom"/>
</dbReference>
<dbReference type="PROSITE" id="PS50113">
    <property type="entry name" value="PAC"/>
    <property type="match status" value="1"/>
</dbReference>
<gene>
    <name evidence="14" type="primary">kinC</name>
    <name evidence="14" type="ORF">S101395_03286</name>
</gene>
<keyword evidence="10" id="KW-0812">Transmembrane</keyword>
<dbReference type="SMART" id="SM00387">
    <property type="entry name" value="HATPase_c"/>
    <property type="match status" value="1"/>
</dbReference>
<dbReference type="InterPro" id="IPR035965">
    <property type="entry name" value="PAS-like_dom_sf"/>
</dbReference>
<dbReference type="InterPro" id="IPR013767">
    <property type="entry name" value="PAS_fold"/>
</dbReference>
<evidence type="ECO:0000256" key="3">
    <source>
        <dbReference type="ARBA" id="ARBA00022553"/>
    </source>
</evidence>
<dbReference type="SMART" id="SM00086">
    <property type="entry name" value="PAC"/>
    <property type="match status" value="1"/>
</dbReference>
<dbReference type="Pfam" id="PF00512">
    <property type="entry name" value="HisKA"/>
    <property type="match status" value="1"/>
</dbReference>
<dbReference type="PANTHER" id="PTHR43065:SF34">
    <property type="entry name" value="SPORULATION KINASE A"/>
    <property type="match status" value="1"/>
</dbReference>
<dbReference type="GeneID" id="92852773"/>
<comment type="catalytic activity">
    <reaction evidence="1">
        <text>ATP + protein L-histidine = ADP + protein N-phospho-L-histidine.</text>
        <dbReference type="EC" id="2.7.13.3"/>
    </reaction>
</comment>
<dbReference type="Pfam" id="PF00989">
    <property type="entry name" value="PAS"/>
    <property type="match status" value="1"/>
</dbReference>
<evidence type="ECO:0000256" key="4">
    <source>
        <dbReference type="ARBA" id="ARBA00022679"/>
    </source>
</evidence>
<proteinExistence type="predicted"/>
<dbReference type="InterPro" id="IPR000700">
    <property type="entry name" value="PAS-assoc_C"/>
</dbReference>
<dbReference type="Gene3D" id="3.30.450.20">
    <property type="entry name" value="PAS domain"/>
    <property type="match status" value="1"/>
</dbReference>
<evidence type="ECO:0000259" key="11">
    <source>
        <dbReference type="PROSITE" id="PS50109"/>
    </source>
</evidence>
<dbReference type="SUPFAM" id="SSF55785">
    <property type="entry name" value="PYP-like sensor domain (PAS domain)"/>
    <property type="match status" value="1"/>
</dbReference>
<dbReference type="SUPFAM" id="SSF55874">
    <property type="entry name" value="ATPase domain of HSP90 chaperone/DNA topoisomerase II/histidine kinase"/>
    <property type="match status" value="1"/>
</dbReference>
<keyword evidence="7" id="KW-0067">ATP-binding</keyword>
<reference evidence="14 15" key="1">
    <citation type="submission" date="2017-06" db="EMBL/GenBank/DDBJ databases">
        <title>Genome sequence of Bacillus sonorensis strain SRCM101395.</title>
        <authorList>
            <person name="Cho S.H."/>
        </authorList>
    </citation>
    <scope>NUCLEOTIDE SEQUENCE [LARGE SCALE GENOMIC DNA]</scope>
    <source>
        <strain evidence="14 15">SRCM101395</strain>
    </source>
</reference>
<feature type="domain" description="PAS" evidence="12">
    <location>
        <begin position="76"/>
        <end position="132"/>
    </location>
</feature>
<dbReference type="PROSITE" id="PS50109">
    <property type="entry name" value="HIS_KIN"/>
    <property type="match status" value="1"/>
</dbReference>
<evidence type="ECO:0000259" key="13">
    <source>
        <dbReference type="PROSITE" id="PS50113"/>
    </source>
</evidence>
<dbReference type="EC" id="2.7.13.3" evidence="2"/>
<dbReference type="CDD" id="cd00082">
    <property type="entry name" value="HisKA"/>
    <property type="match status" value="1"/>
</dbReference>
<dbReference type="InterPro" id="IPR003594">
    <property type="entry name" value="HATPase_dom"/>
</dbReference>
<sequence length="443" mass="50653">MRRYQGRIIATVLAMTFIMFWNYLFYGVLGNKINWTVDLLFTLVTLVSVWWLTLYIDESNQLVYKLKESEKQYKELSAETNRIMDNLQEIVFQTDRKGIITFLNQAWTTLTGYSVKESIGTMYNDYFDHEERISNHLIAQLKNKEREGRIEVLYHRKNGSKFWGEVHYKLYYTNGQFTGSLGTLTDVTERKNAEMELLKSNQRLAMQSQKLAMAGQLAAGIAHEVRNPLTSVNGFLQLMKTEYPDRSQYFDIIFSEIKRIDSVLGELLVLAKPHQVQFKKIKINSVLQQVTTLLETNAVLAHIEIKKAFEQGKEWEINGDENQIKQVFINLIKNGIEAMPDGGKITISSEQEGDFVKISIKDEGGGISQDDLDKLGEPFFSTKKEGTGLGLTVCLNIIGAHNGEMKIDSKLGEGSTFHILLPLDNQMEKAEKTKPYIMPSKMI</sequence>
<keyword evidence="10" id="KW-1133">Transmembrane helix</keyword>
<keyword evidence="3" id="KW-0597">Phosphoprotein</keyword>
<dbReference type="GO" id="GO:0004673">
    <property type="term" value="F:protein histidine kinase activity"/>
    <property type="evidence" value="ECO:0007669"/>
    <property type="project" value="UniProtKB-EC"/>
</dbReference>
<dbReference type="InterPro" id="IPR036890">
    <property type="entry name" value="HATPase_C_sf"/>
</dbReference>
<name>A0ABN5AKA4_9BACI</name>
<evidence type="ECO:0000259" key="12">
    <source>
        <dbReference type="PROSITE" id="PS50112"/>
    </source>
</evidence>
<keyword evidence="6 14" id="KW-0418">Kinase</keyword>
<dbReference type="Gene3D" id="1.10.287.130">
    <property type="match status" value="1"/>
</dbReference>
<feature type="domain" description="Histidine kinase" evidence="11">
    <location>
        <begin position="220"/>
        <end position="425"/>
    </location>
</feature>
<dbReference type="InterPro" id="IPR003661">
    <property type="entry name" value="HisK_dim/P_dom"/>
</dbReference>
<evidence type="ECO:0000256" key="7">
    <source>
        <dbReference type="ARBA" id="ARBA00022840"/>
    </source>
</evidence>
<keyword evidence="15" id="KW-1185">Reference proteome</keyword>
<feature type="domain" description="PAC" evidence="13">
    <location>
        <begin position="148"/>
        <end position="199"/>
    </location>
</feature>
<feature type="transmembrane region" description="Helical" evidence="10">
    <location>
        <begin position="7"/>
        <end position="29"/>
    </location>
</feature>
<evidence type="ECO:0000256" key="8">
    <source>
        <dbReference type="ARBA" id="ARBA00023012"/>
    </source>
</evidence>
<dbReference type="PROSITE" id="PS50112">
    <property type="entry name" value="PAS"/>
    <property type="match status" value="1"/>
</dbReference>
<accession>A0ABN5AKA4</accession>
<dbReference type="Pfam" id="PF02518">
    <property type="entry name" value="HATPase_c"/>
    <property type="match status" value="1"/>
</dbReference>
<evidence type="ECO:0000256" key="9">
    <source>
        <dbReference type="SAM" id="Coils"/>
    </source>
</evidence>
<dbReference type="CDD" id="cd00130">
    <property type="entry name" value="PAS"/>
    <property type="match status" value="1"/>
</dbReference>
<dbReference type="SMART" id="SM00388">
    <property type="entry name" value="HisKA"/>
    <property type="match status" value="1"/>
</dbReference>
<dbReference type="RefSeq" id="WP_006638345.1">
    <property type="nucleotide sequence ID" value="NZ_BORD01000004.1"/>
</dbReference>
<dbReference type="SMART" id="SM00091">
    <property type="entry name" value="PAS"/>
    <property type="match status" value="1"/>
</dbReference>
<dbReference type="SUPFAM" id="SSF47384">
    <property type="entry name" value="Homodimeric domain of signal transducing histidine kinase"/>
    <property type="match status" value="1"/>
</dbReference>
<feature type="transmembrane region" description="Helical" evidence="10">
    <location>
        <begin position="35"/>
        <end position="56"/>
    </location>
</feature>
<dbReference type="PANTHER" id="PTHR43065">
    <property type="entry name" value="SENSOR HISTIDINE KINASE"/>
    <property type="match status" value="1"/>
</dbReference>
<dbReference type="InterPro" id="IPR001610">
    <property type="entry name" value="PAC"/>
</dbReference>